<keyword evidence="10" id="KW-1185">Reference proteome</keyword>
<evidence type="ECO:0000256" key="1">
    <source>
        <dbReference type="ARBA" id="ARBA00000900"/>
    </source>
</evidence>
<dbReference type="EC" id="2.3.2.27" evidence="3"/>
<sequence length="270" mass="30739">MIGWCHLKCVLQEKLREEKLQEEKASEDPIHKFILDDVDVGKRKMEEQQKKEESLAFKVNQECVRSEKSRDSQALTAEDSAAEPGARSNVTSLNTRVSEVPDLKVNAFMDKSCLSLGPKMLSRRLMGVSASLPDNSTLGVPVKTSGKKQLKYLNNSELINVQNNTCNSVENIIGEQPPSLRRGRKRRCKTKHLEHNGSVKRLRHGAGEGGLAPEDRLVREMEQKLQQEEEDRRLALHLQRIFDSENRTVDRRKVRVDRYLLRSKSTLGAK</sequence>
<dbReference type="OrthoDB" id="8959987at2759"/>
<organism evidence="9 10">
    <name type="scientific">Limosa lapponica baueri</name>
    <dbReference type="NCBI Taxonomy" id="1758121"/>
    <lineage>
        <taxon>Eukaryota</taxon>
        <taxon>Metazoa</taxon>
        <taxon>Chordata</taxon>
        <taxon>Craniata</taxon>
        <taxon>Vertebrata</taxon>
        <taxon>Euteleostomi</taxon>
        <taxon>Archelosauria</taxon>
        <taxon>Archosauria</taxon>
        <taxon>Dinosauria</taxon>
        <taxon>Saurischia</taxon>
        <taxon>Theropoda</taxon>
        <taxon>Coelurosauria</taxon>
        <taxon>Aves</taxon>
        <taxon>Neognathae</taxon>
        <taxon>Neoaves</taxon>
        <taxon>Charadriiformes</taxon>
        <taxon>Scolopacidae</taxon>
        <taxon>Limosa</taxon>
    </lineage>
</organism>
<dbReference type="GO" id="GO:0035861">
    <property type="term" value="C:site of double-strand break"/>
    <property type="evidence" value="ECO:0007669"/>
    <property type="project" value="TreeGrafter"/>
</dbReference>
<reference evidence="10" key="1">
    <citation type="submission" date="2017-11" db="EMBL/GenBank/DDBJ databases">
        <authorList>
            <person name="Lima N.C."/>
            <person name="Parody-Merino A.M."/>
            <person name="Battley P.F."/>
            <person name="Fidler A.E."/>
            <person name="Prosdocimi F."/>
        </authorList>
    </citation>
    <scope>NUCLEOTIDE SEQUENCE [LARGE SCALE GENOMIC DNA]</scope>
</reference>
<comment type="catalytic activity">
    <reaction evidence="1">
        <text>S-ubiquitinyl-[E2 ubiquitin-conjugating enzyme]-L-cysteine + [acceptor protein]-L-lysine = [E2 ubiquitin-conjugating enzyme]-L-cysteine + N(6)-ubiquitinyl-[acceptor protein]-L-lysine.</text>
        <dbReference type="EC" id="2.3.2.27"/>
    </reaction>
</comment>
<gene>
    <name evidence="9" type="ORF">llap_20764</name>
</gene>
<reference evidence="10" key="2">
    <citation type="submission" date="2017-12" db="EMBL/GenBank/DDBJ databases">
        <title>Genome sequence of the Bar-tailed Godwit (Limosa lapponica baueri).</title>
        <authorList>
            <person name="Lima N.C.B."/>
            <person name="Parody-Merino A.M."/>
            <person name="Battley P.F."/>
            <person name="Fidler A.E."/>
            <person name="Prosdocimi F."/>
        </authorList>
    </citation>
    <scope>NUCLEOTIDE SEQUENCE [LARGE SCALE GENOMIC DNA]</scope>
</reference>
<accession>A0A2I0T570</accession>
<keyword evidence="6" id="KW-0833">Ubl conjugation pathway</keyword>
<dbReference type="GO" id="GO:0061630">
    <property type="term" value="F:ubiquitin protein ligase activity"/>
    <property type="evidence" value="ECO:0007669"/>
    <property type="project" value="UniProtKB-EC"/>
</dbReference>
<evidence type="ECO:0000313" key="9">
    <source>
        <dbReference type="EMBL" id="PKU28932.1"/>
    </source>
</evidence>
<dbReference type="AlphaFoldDB" id="A0A2I0T570"/>
<dbReference type="EMBL" id="KZ518762">
    <property type="protein sequence ID" value="PKU28932.1"/>
    <property type="molecule type" value="Genomic_DNA"/>
</dbReference>
<evidence type="ECO:0000256" key="4">
    <source>
        <dbReference type="ARBA" id="ARBA00022679"/>
    </source>
</evidence>
<evidence type="ECO:0000256" key="5">
    <source>
        <dbReference type="ARBA" id="ARBA00022763"/>
    </source>
</evidence>
<proteinExistence type="predicted"/>
<evidence type="ECO:0000256" key="3">
    <source>
        <dbReference type="ARBA" id="ARBA00012483"/>
    </source>
</evidence>
<dbReference type="PANTHER" id="PTHR23328">
    <property type="entry name" value="RING-TYPE DOMAIN-CONTAINING PROTEIN"/>
    <property type="match status" value="1"/>
</dbReference>
<dbReference type="GO" id="GO:0005634">
    <property type="term" value="C:nucleus"/>
    <property type="evidence" value="ECO:0007669"/>
    <property type="project" value="UniProtKB-SubCell"/>
</dbReference>
<protein>
    <recommendedName>
        <fullName evidence="3">RING-type E3 ubiquitin transferase</fullName>
        <ecNumber evidence="3">2.3.2.27</ecNumber>
    </recommendedName>
</protein>
<evidence type="ECO:0000256" key="6">
    <source>
        <dbReference type="ARBA" id="ARBA00022786"/>
    </source>
</evidence>
<dbReference type="CDD" id="cd21951">
    <property type="entry name" value="MIU_RNF169_C"/>
    <property type="match status" value="1"/>
</dbReference>
<feature type="region of interest" description="Disordered" evidence="8">
    <location>
        <begin position="68"/>
        <end position="93"/>
    </location>
</feature>
<dbReference type="GO" id="GO:0006302">
    <property type="term" value="P:double-strand break repair"/>
    <property type="evidence" value="ECO:0007669"/>
    <property type="project" value="TreeGrafter"/>
</dbReference>
<keyword evidence="7" id="KW-0539">Nucleus</keyword>
<evidence type="ECO:0000313" key="10">
    <source>
        <dbReference type="Proteomes" id="UP000233556"/>
    </source>
</evidence>
<keyword evidence="5" id="KW-0227">DNA damage</keyword>
<evidence type="ECO:0000256" key="7">
    <source>
        <dbReference type="ARBA" id="ARBA00023242"/>
    </source>
</evidence>
<keyword evidence="4" id="KW-0808">Transferase</keyword>
<dbReference type="GO" id="GO:0031491">
    <property type="term" value="F:nucleosome binding"/>
    <property type="evidence" value="ECO:0007669"/>
    <property type="project" value="TreeGrafter"/>
</dbReference>
<dbReference type="PANTHER" id="PTHR23328:SF2">
    <property type="entry name" value="E3 UBIQUITIN-PROTEIN LIGASE RNF169"/>
    <property type="match status" value="1"/>
</dbReference>
<name>A0A2I0T570_LIMLA</name>
<comment type="subcellular location">
    <subcellularLocation>
        <location evidence="2">Nucleus</location>
    </subcellularLocation>
</comment>
<evidence type="ECO:0000256" key="8">
    <source>
        <dbReference type="SAM" id="MobiDB-lite"/>
    </source>
</evidence>
<dbReference type="InterPro" id="IPR051657">
    <property type="entry name" value="RNF168/RNF169_E3_ubiq-ligase"/>
</dbReference>
<evidence type="ECO:0000256" key="2">
    <source>
        <dbReference type="ARBA" id="ARBA00004123"/>
    </source>
</evidence>
<dbReference type="Proteomes" id="UP000233556">
    <property type="component" value="Unassembled WGS sequence"/>
</dbReference>